<dbReference type="PANTHER" id="PTHR38689:SF1">
    <property type="entry name" value="SUCCINATE DEHYDROGENASE HYDROPHOBIC MEMBRANE ANCHOR SUBUNIT"/>
    <property type="match status" value="1"/>
</dbReference>
<dbReference type="NCBIfam" id="TIGR02968">
    <property type="entry name" value="succ_dehyd_anc"/>
    <property type="match status" value="1"/>
</dbReference>
<keyword evidence="7" id="KW-1003">Cell membrane</keyword>
<evidence type="ECO:0000256" key="10">
    <source>
        <dbReference type="ARBA" id="ARBA00022617"/>
    </source>
</evidence>
<evidence type="ECO:0000256" key="5">
    <source>
        <dbReference type="ARBA" id="ARBA00019425"/>
    </source>
</evidence>
<keyword evidence="11 17" id="KW-0812">Transmembrane</keyword>
<evidence type="ECO:0000313" key="18">
    <source>
        <dbReference type="EMBL" id="WQH16330.1"/>
    </source>
</evidence>
<keyword evidence="8" id="KW-0997">Cell inner membrane</keyword>
<dbReference type="EMBL" id="CP140153">
    <property type="protein sequence ID" value="WQH16330.1"/>
    <property type="molecule type" value="Genomic_DNA"/>
</dbReference>
<evidence type="ECO:0000256" key="12">
    <source>
        <dbReference type="ARBA" id="ARBA00022723"/>
    </source>
</evidence>
<dbReference type="InterPro" id="IPR034804">
    <property type="entry name" value="SQR/QFR_C/D"/>
</dbReference>
<dbReference type="InterPro" id="IPR014312">
    <property type="entry name" value="Succ_DH_anchor"/>
</dbReference>
<evidence type="ECO:0000256" key="3">
    <source>
        <dbReference type="ARBA" id="ARBA00004429"/>
    </source>
</evidence>
<dbReference type="SUPFAM" id="SSF81343">
    <property type="entry name" value="Fumarate reductase respiratory complex transmembrane subunits"/>
    <property type="match status" value="1"/>
</dbReference>
<dbReference type="Gene3D" id="1.20.1300.10">
    <property type="entry name" value="Fumarate reductase/succinate dehydrogenase, transmembrane subunit"/>
    <property type="match status" value="1"/>
</dbReference>
<keyword evidence="12" id="KW-0479">Metal-binding</keyword>
<keyword evidence="9" id="KW-0816">Tricarboxylic acid cycle</keyword>
<proteinExistence type="predicted"/>
<keyword evidence="14 17" id="KW-1133">Transmembrane helix</keyword>
<evidence type="ECO:0000256" key="9">
    <source>
        <dbReference type="ARBA" id="ARBA00022532"/>
    </source>
</evidence>
<evidence type="ECO:0000256" key="17">
    <source>
        <dbReference type="SAM" id="Phobius"/>
    </source>
</evidence>
<keyword evidence="16 17" id="KW-0472">Membrane</keyword>
<keyword evidence="13" id="KW-0249">Electron transport</keyword>
<evidence type="ECO:0000256" key="8">
    <source>
        <dbReference type="ARBA" id="ARBA00022519"/>
    </source>
</evidence>
<evidence type="ECO:0000256" key="14">
    <source>
        <dbReference type="ARBA" id="ARBA00022989"/>
    </source>
</evidence>
<evidence type="ECO:0000256" key="2">
    <source>
        <dbReference type="ARBA" id="ARBA00004050"/>
    </source>
</evidence>
<feature type="transmembrane region" description="Helical" evidence="17">
    <location>
        <begin position="12"/>
        <end position="31"/>
    </location>
</feature>
<accession>A0ABZ0YVX7</accession>
<dbReference type="Proteomes" id="UP001327459">
    <property type="component" value="Chromosome"/>
</dbReference>
<evidence type="ECO:0000313" key="19">
    <source>
        <dbReference type="Proteomes" id="UP001327459"/>
    </source>
</evidence>
<keyword evidence="19" id="KW-1185">Reference proteome</keyword>
<evidence type="ECO:0000256" key="6">
    <source>
        <dbReference type="ARBA" id="ARBA00022448"/>
    </source>
</evidence>
<keyword evidence="6" id="KW-0813">Transport</keyword>
<name>A0ABZ0YVX7_9GAMM</name>
<evidence type="ECO:0000256" key="16">
    <source>
        <dbReference type="ARBA" id="ARBA00023136"/>
    </source>
</evidence>
<evidence type="ECO:0000256" key="11">
    <source>
        <dbReference type="ARBA" id="ARBA00022692"/>
    </source>
</evidence>
<dbReference type="Pfam" id="PF01127">
    <property type="entry name" value="Sdh_cyt"/>
    <property type="match status" value="1"/>
</dbReference>
<evidence type="ECO:0000256" key="13">
    <source>
        <dbReference type="ARBA" id="ARBA00022982"/>
    </source>
</evidence>
<comment type="pathway">
    <text evidence="4">Carbohydrate metabolism; tricarboxylic acid cycle.</text>
</comment>
<comment type="cofactor">
    <cofactor evidence="1">
        <name>heme</name>
        <dbReference type="ChEBI" id="CHEBI:30413"/>
    </cofactor>
</comment>
<keyword evidence="15" id="KW-0408">Iron</keyword>
<keyword evidence="10" id="KW-0349">Heme</keyword>
<dbReference type="InterPro" id="IPR000701">
    <property type="entry name" value="SuccDH_FuR_B_TM-su"/>
</dbReference>
<evidence type="ECO:0000256" key="7">
    <source>
        <dbReference type="ARBA" id="ARBA00022475"/>
    </source>
</evidence>
<feature type="transmembrane region" description="Helical" evidence="17">
    <location>
        <begin position="78"/>
        <end position="101"/>
    </location>
</feature>
<feature type="transmembrane region" description="Helical" evidence="17">
    <location>
        <begin position="43"/>
        <end position="66"/>
    </location>
</feature>
<protein>
    <recommendedName>
        <fullName evidence="5">Succinate dehydrogenase hydrophobic membrane anchor subunit</fullName>
    </recommendedName>
</protein>
<gene>
    <name evidence="18" type="primary">sdhD</name>
    <name evidence="18" type="ORF">SR882_00090</name>
</gene>
<reference evidence="18 19" key="1">
    <citation type="submission" date="2023-11" db="EMBL/GenBank/DDBJ databases">
        <title>MicrobeMod: A computational toolkit for identifying prokaryotic methylation and restriction-modification with nanopore sequencing.</title>
        <authorList>
            <person name="Crits-Christoph A."/>
            <person name="Kang S.C."/>
            <person name="Lee H."/>
            <person name="Ostrov N."/>
        </authorList>
    </citation>
    <scope>NUCLEOTIDE SEQUENCE [LARGE SCALE GENOMIC DNA]</scope>
    <source>
        <strain evidence="18 19">ATCC 49870</strain>
    </source>
</reference>
<comment type="subcellular location">
    <subcellularLocation>
        <location evidence="3">Cell inner membrane</location>
        <topology evidence="3">Multi-pass membrane protein</topology>
    </subcellularLocation>
</comment>
<evidence type="ECO:0000256" key="1">
    <source>
        <dbReference type="ARBA" id="ARBA00001971"/>
    </source>
</evidence>
<comment type="function">
    <text evidence="2">Membrane-anchoring subunit of succinate dehydrogenase (SDH).</text>
</comment>
<evidence type="ECO:0000256" key="15">
    <source>
        <dbReference type="ARBA" id="ARBA00023004"/>
    </source>
</evidence>
<dbReference type="PANTHER" id="PTHR38689">
    <property type="entry name" value="SUCCINATE DEHYDROGENASE HYDROPHOBIC MEMBRANE ANCHOR SUBUNIT"/>
    <property type="match status" value="1"/>
</dbReference>
<evidence type="ECO:0000256" key="4">
    <source>
        <dbReference type="ARBA" id="ARBA00005163"/>
    </source>
</evidence>
<dbReference type="RefSeq" id="WP_322521328.1">
    <property type="nucleotide sequence ID" value="NZ_CP140153.1"/>
</dbReference>
<sequence>MSGLVAWLIQRLSALFLGAFTVYVLVCLSMADAWSHAAWSGWLAAPSNAVTLWLAALALLLHAWVGGRDVLLDYVHPLGLRVALLTALAGWLLGSGIWFGATLLEVM</sequence>
<organism evidence="18 19">
    <name type="scientific">Guyparkeria halophila</name>
    <dbReference type="NCBI Taxonomy" id="47960"/>
    <lineage>
        <taxon>Bacteria</taxon>
        <taxon>Pseudomonadati</taxon>
        <taxon>Pseudomonadota</taxon>
        <taxon>Gammaproteobacteria</taxon>
        <taxon>Chromatiales</taxon>
        <taxon>Thioalkalibacteraceae</taxon>
        <taxon>Guyparkeria</taxon>
    </lineage>
</organism>